<feature type="domain" description="GH16" evidence="2">
    <location>
        <begin position="12"/>
        <end position="299"/>
    </location>
</feature>
<proteinExistence type="predicted"/>
<dbReference type="InterPro" id="IPR013320">
    <property type="entry name" value="ConA-like_dom_sf"/>
</dbReference>
<comment type="caution">
    <text evidence="3">The sequence shown here is derived from an EMBL/GenBank/DDBJ whole genome shotgun (WGS) entry which is preliminary data.</text>
</comment>
<evidence type="ECO:0000256" key="1">
    <source>
        <dbReference type="SAM" id="SignalP"/>
    </source>
</evidence>
<evidence type="ECO:0000313" key="3">
    <source>
        <dbReference type="EMBL" id="KAK0655634.1"/>
    </source>
</evidence>
<organism evidence="3 4">
    <name type="scientific">Cercophora newfieldiana</name>
    <dbReference type="NCBI Taxonomy" id="92897"/>
    <lineage>
        <taxon>Eukaryota</taxon>
        <taxon>Fungi</taxon>
        <taxon>Dikarya</taxon>
        <taxon>Ascomycota</taxon>
        <taxon>Pezizomycotina</taxon>
        <taxon>Sordariomycetes</taxon>
        <taxon>Sordariomycetidae</taxon>
        <taxon>Sordariales</taxon>
        <taxon>Lasiosphaeriaceae</taxon>
        <taxon>Cercophora</taxon>
    </lineage>
</organism>
<feature type="signal peptide" evidence="1">
    <location>
        <begin position="1"/>
        <end position="16"/>
    </location>
</feature>
<evidence type="ECO:0000313" key="4">
    <source>
        <dbReference type="Proteomes" id="UP001174936"/>
    </source>
</evidence>
<dbReference type="Proteomes" id="UP001174936">
    <property type="component" value="Unassembled WGS sequence"/>
</dbReference>
<keyword evidence="1" id="KW-0732">Signal</keyword>
<name>A0AA39YN74_9PEZI</name>
<dbReference type="Gene3D" id="2.60.120.200">
    <property type="match status" value="1"/>
</dbReference>
<gene>
    <name evidence="3" type="ORF">B0T16DRAFT_314559</name>
</gene>
<dbReference type="PANTHER" id="PTHR10963">
    <property type="entry name" value="GLYCOSYL HYDROLASE-RELATED"/>
    <property type="match status" value="1"/>
</dbReference>
<accession>A0AA39YN74</accession>
<dbReference type="InterPro" id="IPR050546">
    <property type="entry name" value="Glycosyl_Hydrlase_16"/>
</dbReference>
<dbReference type="PROSITE" id="PS51762">
    <property type="entry name" value="GH16_2"/>
    <property type="match status" value="1"/>
</dbReference>
<feature type="chain" id="PRO_5041328600" evidence="1">
    <location>
        <begin position="17"/>
        <end position="299"/>
    </location>
</feature>
<sequence>MHFLILILTSTPLAAAVTIPSGFSRTLFEDDFSLQTPGSLPSPQKWSLSLGTSYPGGPANWGTNEVQTYTDTNVVITPARTLRITPQRTDWGSWTSSRIETLPRWDFACPAGGKLRVETSLRFGNAPQESQMGIWPAFWSMGSDFRGNYTQWPAAGEIDIAESINGVSKLYVALHCGWAPGGPCDEYNGLKMTAPLNRGQFYTFAVEIDRTNAVGGWRGESLTWFVDGRVLFRLDGGAFEEWVWTAVTRRPKFLILNVAVGGDFADNAENPGRVKTPTAETRGGEGAGLEVRYIAVFST</sequence>
<evidence type="ECO:0000259" key="2">
    <source>
        <dbReference type="PROSITE" id="PS51762"/>
    </source>
</evidence>
<protein>
    <submittedName>
        <fullName evidence="3">Concanavalin A-like lectin/glucanase domain-containing protein</fullName>
    </submittedName>
</protein>
<dbReference type="GO" id="GO:0004553">
    <property type="term" value="F:hydrolase activity, hydrolyzing O-glycosyl compounds"/>
    <property type="evidence" value="ECO:0007669"/>
    <property type="project" value="InterPro"/>
</dbReference>
<dbReference type="InterPro" id="IPR000757">
    <property type="entry name" value="Beta-glucanase-like"/>
</dbReference>
<dbReference type="SUPFAM" id="SSF49899">
    <property type="entry name" value="Concanavalin A-like lectins/glucanases"/>
    <property type="match status" value="1"/>
</dbReference>
<reference evidence="3" key="1">
    <citation type="submission" date="2023-06" db="EMBL/GenBank/DDBJ databases">
        <title>Genome-scale phylogeny and comparative genomics of the fungal order Sordariales.</title>
        <authorList>
            <consortium name="Lawrence Berkeley National Laboratory"/>
            <person name="Hensen N."/>
            <person name="Bonometti L."/>
            <person name="Westerberg I."/>
            <person name="Brannstrom I.O."/>
            <person name="Guillou S."/>
            <person name="Cros-Aarteil S."/>
            <person name="Calhoun S."/>
            <person name="Haridas S."/>
            <person name="Kuo A."/>
            <person name="Mondo S."/>
            <person name="Pangilinan J."/>
            <person name="Riley R."/>
            <person name="Labutti K."/>
            <person name="Andreopoulos B."/>
            <person name="Lipzen A."/>
            <person name="Chen C."/>
            <person name="Yanf M."/>
            <person name="Daum C."/>
            <person name="Ng V."/>
            <person name="Clum A."/>
            <person name="Steindorff A."/>
            <person name="Ohm R."/>
            <person name="Martin F."/>
            <person name="Silar P."/>
            <person name="Natvig D."/>
            <person name="Lalanne C."/>
            <person name="Gautier V."/>
            <person name="Ament-Velasquez S.L."/>
            <person name="Kruys A."/>
            <person name="Hutchinson M.I."/>
            <person name="Powell A.J."/>
            <person name="Barry K."/>
            <person name="Miller A.N."/>
            <person name="Grigoriev I.V."/>
            <person name="Debuchy R."/>
            <person name="Gladieux P."/>
            <person name="Thoren M.H."/>
            <person name="Johannesson H."/>
        </authorList>
    </citation>
    <scope>NUCLEOTIDE SEQUENCE</scope>
    <source>
        <strain evidence="3">SMH2532-1</strain>
    </source>
</reference>
<dbReference type="AlphaFoldDB" id="A0AA39YN74"/>
<dbReference type="GO" id="GO:0005975">
    <property type="term" value="P:carbohydrate metabolic process"/>
    <property type="evidence" value="ECO:0007669"/>
    <property type="project" value="InterPro"/>
</dbReference>
<dbReference type="Pfam" id="PF26113">
    <property type="entry name" value="GH16_XgeA"/>
    <property type="match status" value="1"/>
</dbReference>
<dbReference type="EMBL" id="JAULSV010000001">
    <property type="protein sequence ID" value="KAK0655634.1"/>
    <property type="molecule type" value="Genomic_DNA"/>
</dbReference>
<dbReference type="PANTHER" id="PTHR10963:SF60">
    <property type="entry name" value="GRAM-NEGATIVE BACTERIA-BINDING PROTEIN 1-RELATED"/>
    <property type="match status" value="1"/>
</dbReference>
<keyword evidence="4" id="KW-1185">Reference proteome</keyword>